<evidence type="ECO:0000313" key="2">
    <source>
        <dbReference type="EMBL" id="EGK72102.1"/>
    </source>
</evidence>
<dbReference type="Proteomes" id="UP000005019">
    <property type="component" value="Unassembled WGS sequence"/>
</dbReference>
<evidence type="ECO:0000313" key="3">
    <source>
        <dbReference type="Proteomes" id="UP000005019"/>
    </source>
</evidence>
<dbReference type="EMBL" id="AFHG01000043">
    <property type="protein sequence ID" value="EGK72102.1"/>
    <property type="molecule type" value="Genomic_DNA"/>
</dbReference>
<name>F5RBD1_METUF</name>
<dbReference type="InterPro" id="IPR010982">
    <property type="entry name" value="Lambda_DNA-bd_dom_sf"/>
</dbReference>
<keyword evidence="3" id="KW-1185">Reference proteome</keyword>
<feature type="domain" description="HTH cro/C1-type" evidence="1">
    <location>
        <begin position="17"/>
        <end position="71"/>
    </location>
</feature>
<dbReference type="InterPro" id="IPR001387">
    <property type="entry name" value="Cro/C1-type_HTH"/>
</dbReference>
<sequence>MEKSIYSMQYKLFLDLLREARESGGLTQEDVASKLGVTQSFVSKCERGERRLDIIEARAWCIALGMPFIEFADRFNAGCDAASGAPTS</sequence>
<accession>F5RBD1</accession>
<gene>
    <name evidence="2" type="ORF">METUNv1_01574</name>
</gene>
<protein>
    <recommendedName>
        <fullName evidence="1">HTH cro/C1-type domain-containing protein</fullName>
    </recommendedName>
</protein>
<dbReference type="CDD" id="cd00093">
    <property type="entry name" value="HTH_XRE"/>
    <property type="match status" value="1"/>
</dbReference>
<dbReference type="eggNOG" id="COG1396">
    <property type="taxonomic scope" value="Bacteria"/>
</dbReference>
<organism evidence="2 3">
    <name type="scientific">Methyloversatilis universalis (strain ATCC BAA-1314 / DSM 25237 / JCM 13912 / CCUG 52030 / FAM5)</name>
    <dbReference type="NCBI Taxonomy" id="1000565"/>
    <lineage>
        <taxon>Bacteria</taxon>
        <taxon>Pseudomonadati</taxon>
        <taxon>Pseudomonadota</taxon>
        <taxon>Betaproteobacteria</taxon>
        <taxon>Nitrosomonadales</taxon>
        <taxon>Sterolibacteriaceae</taxon>
        <taxon>Methyloversatilis</taxon>
    </lineage>
</organism>
<dbReference type="SMART" id="SM00530">
    <property type="entry name" value="HTH_XRE"/>
    <property type="match status" value="1"/>
</dbReference>
<comment type="caution">
    <text evidence="2">The sequence shown here is derived from an EMBL/GenBank/DDBJ whole genome shotgun (WGS) entry which is preliminary data.</text>
</comment>
<dbReference type="Pfam" id="PF01381">
    <property type="entry name" value="HTH_3"/>
    <property type="match status" value="1"/>
</dbReference>
<dbReference type="AlphaFoldDB" id="F5RBD1"/>
<dbReference type="PROSITE" id="PS50943">
    <property type="entry name" value="HTH_CROC1"/>
    <property type="match status" value="1"/>
</dbReference>
<dbReference type="Gene3D" id="1.10.260.40">
    <property type="entry name" value="lambda repressor-like DNA-binding domains"/>
    <property type="match status" value="1"/>
</dbReference>
<dbReference type="SUPFAM" id="SSF47413">
    <property type="entry name" value="lambda repressor-like DNA-binding domains"/>
    <property type="match status" value="1"/>
</dbReference>
<dbReference type="GO" id="GO:0003677">
    <property type="term" value="F:DNA binding"/>
    <property type="evidence" value="ECO:0007669"/>
    <property type="project" value="InterPro"/>
</dbReference>
<proteinExistence type="predicted"/>
<dbReference type="OrthoDB" id="9803379at2"/>
<reference evidence="2 3" key="1">
    <citation type="journal article" date="2011" name="J. Bacteriol.">
        <title>Genome sequence of Methyloversatilis universalis FAM5T, a methylotrophic representative of the order Rhodocyclales.</title>
        <authorList>
            <person name="Kittichotirat W."/>
            <person name="Good N.M."/>
            <person name="Hall R."/>
            <person name="Bringel F."/>
            <person name="Lajus A."/>
            <person name="Medigue C."/>
            <person name="Smalley N.E."/>
            <person name="Beck D."/>
            <person name="Bumgarner R."/>
            <person name="Vuilleumier S."/>
            <person name="Kalyuzhnaya M.G."/>
        </authorList>
    </citation>
    <scope>NUCLEOTIDE SEQUENCE [LARGE SCALE GENOMIC DNA]</scope>
    <source>
        <strain evidence="3">ATCC BAA-1314 / JCM 13912 / FAM5</strain>
    </source>
</reference>
<dbReference type="RefSeq" id="WP_008060499.1">
    <property type="nucleotide sequence ID" value="NZ_AFHG01000043.1"/>
</dbReference>
<evidence type="ECO:0000259" key="1">
    <source>
        <dbReference type="PROSITE" id="PS50943"/>
    </source>
</evidence>
<dbReference type="STRING" id="1000565.METUNv1_01574"/>